<dbReference type="InterPro" id="IPR050870">
    <property type="entry name" value="FAST_kinase"/>
</dbReference>
<dbReference type="GO" id="GO:0003723">
    <property type="term" value="F:RNA binding"/>
    <property type="evidence" value="ECO:0007669"/>
    <property type="project" value="TreeGrafter"/>
</dbReference>
<evidence type="ECO:0000313" key="2">
    <source>
        <dbReference type="EMBL" id="GBF98380.1"/>
    </source>
</evidence>
<feature type="compositionally biased region" description="Low complexity" evidence="1">
    <location>
        <begin position="441"/>
        <end position="451"/>
    </location>
</feature>
<feature type="compositionally biased region" description="Low complexity" evidence="1">
    <location>
        <begin position="129"/>
        <end position="159"/>
    </location>
</feature>
<dbReference type="EMBL" id="BDRX01000123">
    <property type="protein sequence ID" value="GBF98380.1"/>
    <property type="molecule type" value="Genomic_DNA"/>
</dbReference>
<dbReference type="GO" id="GO:0000963">
    <property type="term" value="P:mitochondrial RNA processing"/>
    <property type="evidence" value="ECO:0007669"/>
    <property type="project" value="TreeGrafter"/>
</dbReference>
<feature type="region of interest" description="Disordered" evidence="1">
    <location>
        <begin position="845"/>
        <end position="897"/>
    </location>
</feature>
<feature type="compositionally biased region" description="Low complexity" evidence="1">
    <location>
        <begin position="166"/>
        <end position="179"/>
    </location>
</feature>
<feature type="compositionally biased region" description="Low complexity" evidence="1">
    <location>
        <begin position="845"/>
        <end position="879"/>
    </location>
</feature>
<dbReference type="OrthoDB" id="551357at2759"/>
<dbReference type="GO" id="GO:0009507">
    <property type="term" value="C:chloroplast"/>
    <property type="evidence" value="ECO:0007669"/>
    <property type="project" value="GOC"/>
</dbReference>
<protein>
    <submittedName>
        <fullName evidence="2">Uncharacterized protein</fullName>
    </submittedName>
</protein>
<dbReference type="Proteomes" id="UP000247498">
    <property type="component" value="Unassembled WGS sequence"/>
</dbReference>
<dbReference type="GO" id="GO:0044528">
    <property type="term" value="P:regulation of mitochondrial mRNA stability"/>
    <property type="evidence" value="ECO:0007669"/>
    <property type="project" value="TreeGrafter"/>
</dbReference>
<dbReference type="GO" id="GO:0005759">
    <property type="term" value="C:mitochondrial matrix"/>
    <property type="evidence" value="ECO:0007669"/>
    <property type="project" value="TreeGrafter"/>
</dbReference>
<dbReference type="GO" id="GO:0035770">
    <property type="term" value="C:ribonucleoprotein granule"/>
    <property type="evidence" value="ECO:0007669"/>
    <property type="project" value="TreeGrafter"/>
</dbReference>
<comment type="caution">
    <text evidence="2">The sequence shown here is derived from an EMBL/GenBank/DDBJ whole genome shotgun (WGS) entry which is preliminary data.</text>
</comment>
<dbReference type="PANTHER" id="PTHR21228:SF40">
    <property type="entry name" value="LD45607P"/>
    <property type="match status" value="1"/>
</dbReference>
<accession>A0A2V0PKH8</accession>
<feature type="compositionally biased region" description="Gly residues" evidence="1">
    <location>
        <begin position="267"/>
        <end position="277"/>
    </location>
</feature>
<name>A0A2V0PKH8_9CHLO</name>
<proteinExistence type="predicted"/>
<dbReference type="InParanoid" id="A0A2V0PKH8"/>
<feature type="region of interest" description="Disordered" evidence="1">
    <location>
        <begin position="809"/>
        <end position="831"/>
    </location>
</feature>
<feature type="region of interest" description="Disordered" evidence="1">
    <location>
        <begin position="403"/>
        <end position="453"/>
    </location>
</feature>
<feature type="region of interest" description="Disordered" evidence="1">
    <location>
        <begin position="248"/>
        <end position="277"/>
    </location>
</feature>
<sequence>MRGASPSQGGLAHGALGQGPAAGCRAPRAPRRATANGQLATDQARAWLSQDRDLVVLSPGGPNGCSERPPRHWPRPPAGGPHGAHSGGGGGPLEALPAGDERRGAPGSSSGPPGPSHSAAHGLNGSSGQPLQAQQPRPQPEAASSTSSSGPASGRAPGDSDGGGIDSSTQEQPQPQHHNQQQRRHRPHQQQQQQQQQKQRRRRQPERAEGRHSERRRPRLNDWGPRLTGFIQSADSWQELAAILSDAEAQSRGAGGDGTSSSSGTSSSGGGGGGSGGGGRLNHIHACALLARTARITAYHSLPPQELEAFHAFFCSALDLSFGCLPGCGPREVATVLWAVARLGLHPGTPWLSAYLSAARDGGQLAAAAPRDAANVLWALARFGHAPRGEALAQLAAAAVGGGQQARQQQDGQQQEGQQRQDGEKQQQRQGGDRTVAGGAQQQQQQQQQQQRRPCAQALSNSIWALATLRLAPPRGWLAEWLAAAGGVLRDFTPQGLANSLWALARLGVAPDDAWLASACAAAGRQLAAGQPKAGEVAMLLHALGRLRAEPPHDLPRAAQAAMLAGGGLGRLPYADAANALWGLAVLGAPLEPAWRDACLARLAAVARGADAQALSMSLYALVRTRAAPPPEWWDSIWEALPAALGEAQGPARGSAAAVAGAAAAPQRASPKSLAVLTLCLGRLRAPRPPLEAASALLGALAGALRGGRLNGTELSNVAAGLLLLQLVPSSAWLEAFDACLVRALPRTSPREAATAARALARLRHAPSGALRGGVEALLRGEGGELAPLDAAQLRGALQAWDDQAAARQAARQRQQLEQEQQQQQQAGAPAAEAAGVIAAVTASSSANGSSSSNSSNGSSNDSSSSSGAGHSAANSTGALVGSMGGLPQGELQLASG</sequence>
<evidence type="ECO:0000313" key="3">
    <source>
        <dbReference type="Proteomes" id="UP000247498"/>
    </source>
</evidence>
<dbReference type="PANTHER" id="PTHR21228">
    <property type="entry name" value="FAST LEU-RICH DOMAIN-CONTAINING"/>
    <property type="match status" value="1"/>
</dbReference>
<dbReference type="GO" id="GO:1901259">
    <property type="term" value="P:chloroplast rRNA processing"/>
    <property type="evidence" value="ECO:0007669"/>
    <property type="project" value="TreeGrafter"/>
</dbReference>
<feature type="compositionally biased region" description="Gly residues" evidence="1">
    <location>
        <begin position="80"/>
        <end position="92"/>
    </location>
</feature>
<organism evidence="2 3">
    <name type="scientific">Raphidocelis subcapitata</name>
    <dbReference type="NCBI Taxonomy" id="307507"/>
    <lineage>
        <taxon>Eukaryota</taxon>
        <taxon>Viridiplantae</taxon>
        <taxon>Chlorophyta</taxon>
        <taxon>core chlorophytes</taxon>
        <taxon>Chlorophyceae</taxon>
        <taxon>CS clade</taxon>
        <taxon>Sphaeropleales</taxon>
        <taxon>Selenastraceae</taxon>
        <taxon>Raphidocelis</taxon>
    </lineage>
</organism>
<reference evidence="2 3" key="1">
    <citation type="journal article" date="2018" name="Sci. Rep.">
        <title>Raphidocelis subcapitata (=Pseudokirchneriella subcapitata) provides an insight into genome evolution and environmental adaptations in the Sphaeropleales.</title>
        <authorList>
            <person name="Suzuki S."/>
            <person name="Yamaguchi H."/>
            <person name="Nakajima N."/>
            <person name="Kawachi M."/>
        </authorList>
    </citation>
    <scope>NUCLEOTIDE SEQUENCE [LARGE SCALE GENOMIC DNA]</scope>
    <source>
        <strain evidence="2 3">NIES-35</strain>
    </source>
</reference>
<feature type="compositionally biased region" description="Low complexity" evidence="1">
    <location>
        <begin position="8"/>
        <end position="37"/>
    </location>
</feature>
<dbReference type="AlphaFoldDB" id="A0A2V0PKH8"/>
<feature type="compositionally biased region" description="Low complexity" evidence="1">
    <location>
        <begin position="403"/>
        <end position="418"/>
    </location>
</feature>
<feature type="compositionally biased region" description="Low complexity" evidence="1">
    <location>
        <begin position="105"/>
        <end position="122"/>
    </location>
</feature>
<keyword evidence="3" id="KW-1185">Reference proteome</keyword>
<evidence type="ECO:0000256" key="1">
    <source>
        <dbReference type="SAM" id="MobiDB-lite"/>
    </source>
</evidence>
<gene>
    <name evidence="2" type="ORF">Rsub_10775</name>
</gene>
<feature type="region of interest" description="Disordered" evidence="1">
    <location>
        <begin position="1"/>
        <end position="226"/>
    </location>
</feature>